<evidence type="ECO:0000313" key="1">
    <source>
        <dbReference type="EMBL" id="GHI22738.1"/>
    </source>
</evidence>
<name>A0ABQ3PHN5_9ACTN</name>
<dbReference type="EMBL" id="BNDW01000061">
    <property type="protein sequence ID" value="GHI24537.1"/>
    <property type="molecule type" value="Genomic_DNA"/>
</dbReference>
<dbReference type="Proteomes" id="UP001052739">
    <property type="component" value="Unassembled WGS sequence"/>
</dbReference>
<sequence length="219" mass="23400">MTRTIDDLLEEAAVPVTGTRRFDVGAALRRLATDAERRSVLPSAHLADAARAGRQLSTVCRWAINAPGAPGDISRLADAPARGTAGEFDEDGAAVFACLLFLTGHPESAQFWWQLSAGAGNRIAAYCLHLRHLALGEHREAAHWRHEVTAPGPGGGGIDETLLDCLGAVASYVRKNGSTSSAPPTGQLEMEVDRLADSEGISGPPDRRLVERLREFTTR</sequence>
<dbReference type="EMBL" id="BNDW01000062">
    <property type="protein sequence ID" value="GHI24555.1"/>
    <property type="molecule type" value="Genomic_DNA"/>
</dbReference>
<accession>A0ABQ3PHN5</accession>
<dbReference type="EMBL" id="BNDW01000099">
    <property type="protein sequence ID" value="GHI25905.1"/>
    <property type="molecule type" value="Genomic_DNA"/>
</dbReference>
<gene>
    <name evidence="1" type="ORF">Shyd_41090</name>
    <name evidence="2" type="ORF">Shyd_59080</name>
    <name evidence="3" type="ORF">Shyd_59260</name>
    <name evidence="4" type="ORF">Shyd_72760</name>
    <name evidence="5" type="ORF">Shyd_82490</name>
</gene>
<evidence type="ECO:0000313" key="3">
    <source>
        <dbReference type="EMBL" id="GHI24555.1"/>
    </source>
</evidence>
<evidence type="ECO:0000313" key="2">
    <source>
        <dbReference type="EMBL" id="GHI24537.1"/>
    </source>
</evidence>
<dbReference type="EMBL" id="BNDW01000104">
    <property type="protein sequence ID" value="GHI26878.1"/>
    <property type="molecule type" value="Genomic_DNA"/>
</dbReference>
<keyword evidence="6" id="KW-1185">Reference proteome</keyword>
<dbReference type="RefSeq" id="WP_190225942.1">
    <property type="nucleotide sequence ID" value="NZ_BNBS01000139.1"/>
</dbReference>
<dbReference type="EMBL" id="BNDW01000023">
    <property type="protein sequence ID" value="GHI22738.1"/>
    <property type="molecule type" value="Genomic_DNA"/>
</dbReference>
<reference evidence="2" key="1">
    <citation type="submission" date="2024-05" db="EMBL/GenBank/DDBJ databases">
        <title>Whole genome shotgun sequence of Streptomyces hydrogenans NBRC 13475.</title>
        <authorList>
            <person name="Komaki H."/>
            <person name="Tamura T."/>
        </authorList>
    </citation>
    <scope>NUCLEOTIDE SEQUENCE</scope>
    <source>
        <strain evidence="2">NBRC 13475</strain>
    </source>
</reference>
<proteinExistence type="predicted"/>
<comment type="caution">
    <text evidence="2">The sequence shown here is derived from an EMBL/GenBank/DDBJ whole genome shotgun (WGS) entry which is preliminary data.</text>
</comment>
<evidence type="ECO:0000313" key="5">
    <source>
        <dbReference type="EMBL" id="GHI26878.1"/>
    </source>
</evidence>
<evidence type="ECO:0000313" key="4">
    <source>
        <dbReference type="EMBL" id="GHI25905.1"/>
    </source>
</evidence>
<organism evidence="2 6">
    <name type="scientific">Streptomyces hydrogenans</name>
    <dbReference type="NCBI Taxonomy" id="1873719"/>
    <lineage>
        <taxon>Bacteria</taxon>
        <taxon>Bacillati</taxon>
        <taxon>Actinomycetota</taxon>
        <taxon>Actinomycetes</taxon>
        <taxon>Kitasatosporales</taxon>
        <taxon>Streptomycetaceae</taxon>
        <taxon>Streptomyces</taxon>
    </lineage>
</organism>
<protein>
    <submittedName>
        <fullName evidence="2">Uncharacterized protein</fullName>
    </submittedName>
</protein>
<evidence type="ECO:0000313" key="6">
    <source>
        <dbReference type="Proteomes" id="UP001052739"/>
    </source>
</evidence>